<organism evidence="2">
    <name type="scientific">marine sediment metagenome</name>
    <dbReference type="NCBI Taxonomy" id="412755"/>
    <lineage>
        <taxon>unclassified sequences</taxon>
        <taxon>metagenomes</taxon>
        <taxon>ecological metagenomes</taxon>
    </lineage>
</organism>
<sequence>MAWKASLFASKRYDQIVLVDPSQKPYFADYGIPEDKLTVIRNGVDTELFSPRTNENDKDGIVDFVYVGRLSYDKGVDI</sequence>
<dbReference type="Gene3D" id="3.40.50.2000">
    <property type="entry name" value="Glycogen Phosphorylase B"/>
    <property type="match status" value="2"/>
</dbReference>
<feature type="non-terminal residue" evidence="2">
    <location>
        <position position="78"/>
    </location>
</feature>
<dbReference type="EMBL" id="BARV01037469">
    <property type="protein sequence ID" value="GAI51134.1"/>
    <property type="molecule type" value="Genomic_DNA"/>
</dbReference>
<feature type="domain" description="Glycosyltransferase subfamily 4-like N-terminal" evidence="1">
    <location>
        <begin position="3"/>
        <end position="47"/>
    </location>
</feature>
<evidence type="ECO:0000313" key="2">
    <source>
        <dbReference type="EMBL" id="GAI51134.1"/>
    </source>
</evidence>
<dbReference type="AlphaFoldDB" id="X1R696"/>
<dbReference type="SUPFAM" id="SSF53756">
    <property type="entry name" value="UDP-Glycosyltransferase/glycogen phosphorylase"/>
    <property type="match status" value="1"/>
</dbReference>
<reference evidence="2" key="1">
    <citation type="journal article" date="2014" name="Front. Microbiol.">
        <title>High frequency of phylogenetically diverse reductive dehalogenase-homologous genes in deep subseafloor sedimentary metagenomes.</title>
        <authorList>
            <person name="Kawai M."/>
            <person name="Futagami T."/>
            <person name="Toyoda A."/>
            <person name="Takaki Y."/>
            <person name="Nishi S."/>
            <person name="Hori S."/>
            <person name="Arai W."/>
            <person name="Tsubouchi T."/>
            <person name="Morono Y."/>
            <person name="Uchiyama I."/>
            <person name="Ito T."/>
            <person name="Fujiyama A."/>
            <person name="Inagaki F."/>
            <person name="Takami H."/>
        </authorList>
    </citation>
    <scope>NUCLEOTIDE SEQUENCE</scope>
    <source>
        <strain evidence="2">Expedition CK06-06</strain>
    </source>
</reference>
<evidence type="ECO:0000259" key="1">
    <source>
        <dbReference type="Pfam" id="PF13439"/>
    </source>
</evidence>
<name>X1R696_9ZZZZ</name>
<dbReference type="InterPro" id="IPR028098">
    <property type="entry name" value="Glyco_trans_4-like_N"/>
</dbReference>
<comment type="caution">
    <text evidence="2">The sequence shown here is derived from an EMBL/GenBank/DDBJ whole genome shotgun (WGS) entry which is preliminary data.</text>
</comment>
<proteinExistence type="predicted"/>
<gene>
    <name evidence="2" type="ORF">S06H3_57962</name>
</gene>
<accession>X1R696</accession>
<dbReference type="Pfam" id="PF13439">
    <property type="entry name" value="Glyco_transf_4"/>
    <property type="match status" value="1"/>
</dbReference>
<protein>
    <recommendedName>
        <fullName evidence="1">Glycosyltransferase subfamily 4-like N-terminal domain-containing protein</fullName>
    </recommendedName>
</protein>